<dbReference type="EMBL" id="FTNY01000001">
    <property type="protein sequence ID" value="SIS30279.1"/>
    <property type="molecule type" value="Genomic_DNA"/>
</dbReference>
<evidence type="ECO:0000313" key="11">
    <source>
        <dbReference type="Proteomes" id="UP000186373"/>
    </source>
</evidence>
<evidence type="ECO:0000256" key="6">
    <source>
        <dbReference type="ARBA" id="ARBA00023136"/>
    </source>
</evidence>
<evidence type="ECO:0000256" key="2">
    <source>
        <dbReference type="ARBA" id="ARBA00022448"/>
    </source>
</evidence>
<keyword evidence="3 8" id="KW-1134">Transmembrane beta strand</keyword>
<reference evidence="11" key="1">
    <citation type="submission" date="2017-01" db="EMBL/GenBank/DDBJ databases">
        <authorList>
            <person name="Varghese N."/>
            <person name="Submissions S."/>
        </authorList>
    </citation>
    <scope>NUCLEOTIDE SEQUENCE [LARGE SCALE GENOMIC DNA]</scope>
    <source>
        <strain evidence="11">DSM 17126</strain>
    </source>
</reference>
<keyword evidence="11" id="KW-1185">Reference proteome</keyword>
<dbReference type="NCBIfam" id="TIGR04057">
    <property type="entry name" value="SusC_RagA_signa"/>
    <property type="match status" value="1"/>
</dbReference>
<evidence type="ECO:0000256" key="4">
    <source>
        <dbReference type="ARBA" id="ARBA00022692"/>
    </source>
</evidence>
<evidence type="ECO:0000256" key="5">
    <source>
        <dbReference type="ARBA" id="ARBA00022729"/>
    </source>
</evidence>
<dbReference type="InterPro" id="IPR023996">
    <property type="entry name" value="TonB-dep_OMP_SusC/RagA"/>
</dbReference>
<keyword evidence="2 8" id="KW-0813">Transport</keyword>
<dbReference type="PROSITE" id="PS52016">
    <property type="entry name" value="TONB_DEPENDENT_REC_3"/>
    <property type="match status" value="1"/>
</dbReference>
<proteinExistence type="inferred from homology"/>
<dbReference type="PANTHER" id="PTHR30069">
    <property type="entry name" value="TONB-DEPENDENT OUTER MEMBRANE RECEPTOR"/>
    <property type="match status" value="1"/>
</dbReference>
<dbReference type="GO" id="GO:0015344">
    <property type="term" value="F:siderophore uptake transmembrane transporter activity"/>
    <property type="evidence" value="ECO:0007669"/>
    <property type="project" value="TreeGrafter"/>
</dbReference>
<keyword evidence="6 8" id="KW-0472">Membrane</keyword>
<dbReference type="GO" id="GO:0044718">
    <property type="term" value="P:siderophore transmembrane transport"/>
    <property type="evidence" value="ECO:0007669"/>
    <property type="project" value="TreeGrafter"/>
</dbReference>
<dbReference type="InterPro" id="IPR036942">
    <property type="entry name" value="Beta-barrel_TonB_sf"/>
</dbReference>
<dbReference type="NCBIfam" id="TIGR04056">
    <property type="entry name" value="OMP_RagA_SusC"/>
    <property type="match status" value="1"/>
</dbReference>
<keyword evidence="5" id="KW-0732">Signal</keyword>
<comment type="similarity">
    <text evidence="8">Belongs to the TonB-dependent receptor family.</text>
</comment>
<name>A0A1N7HZJ8_9FLAO</name>
<dbReference type="AlphaFoldDB" id="A0A1N7HZJ8"/>
<sequence length="930" mass="104518">MKKIVASVLLICGVTAVKAQIVKKKDQDSLNSKMIEEVIITSSYGTQKLKEEVVGSIVTLTEKDIITSQPYESIDKMIIGLTPGVQIVNNPELGKPVSINIRGLGSMVPINGFLGTSTQPLIVVDGIIMREDNPFQDAFFDGGNNAEMNINPLARFNSDNIESINILKDAAAVSLYGAESANGVILITTKKGRKGKPVYSISSQFGVSQSINKIKYLNGQQYAKLYNDYLKNNIATSPGHPWNGTDVNWFDVMNSNGDFFRTNFTVSGGGKYLTYRVGLDYSKNNESKVMNSLEKKGIDATLGFNYKKLNISLYAAYNNFYKQQPNTYFNFILAPDRAIYGPNGDYAESGNNGVPNPLAAAHQNIVDVKNNSLLSSLNASYELAKGLKLSTLFGVDFSEKENADWKSGLNQSGLGNNIKGRSRLSTSDAFKWNWSIHAMYEKDFAQKHHTDFLIGVELRHNKDFKEVHNSNNFSDYSNYQYPWNSIGNYTYKTLTQINSGRSIFGQFNYDYNKKYFLSASIRRDESSTFGPDTNASLNGGIGASWLISKENLLKDSSWLSFLRLRSSWGVTGNSRIGSYRSSGLYNVYQSGFIYDFDYSYPNSSSPPNARLSWEKNEKWNLGLDFSFFKKIDFTVEVFRNNISDMITSREVPLETGYSTAEINGSSMYNQGIEFSMRGNWFNRKNFRWTTSFNISSVKNRVTEIQGFGDDFSVASIARAQKVGVSTSAIWGYEWLGINPANGQDIFMVNGKPTDANQFTASADTYSIIGNSQPDLTGGFSNTVTYKNISLSFLINFEIGGDILVEDEIIDQHRILLNRNMSVNAFDYWTGPGDTNAVNHIPKSNNRVIPNSTKFIYDNTYVKLQNINLNYQLPLSRIKNRLIKNASIFIDCTNVLYWYKEKSPEGRNGIREFRYMYPEMRTFSFGFKANF</sequence>
<dbReference type="RefSeq" id="WP_076504878.1">
    <property type="nucleotide sequence ID" value="NZ_FTNY01000001.1"/>
</dbReference>
<dbReference type="InterPro" id="IPR023997">
    <property type="entry name" value="TonB-dep_OMP_SusC/RagA_CS"/>
</dbReference>
<feature type="domain" description="TonB-dependent receptor plug" evidence="9">
    <location>
        <begin position="51"/>
        <end position="184"/>
    </location>
</feature>
<accession>A0A1N7HZJ8</accession>
<evidence type="ECO:0000259" key="9">
    <source>
        <dbReference type="Pfam" id="PF07715"/>
    </source>
</evidence>
<evidence type="ECO:0000256" key="8">
    <source>
        <dbReference type="PROSITE-ProRule" id="PRU01360"/>
    </source>
</evidence>
<gene>
    <name evidence="10" type="ORF">SAMN05421639_101808</name>
</gene>
<keyword evidence="7 8" id="KW-0998">Cell outer membrane</keyword>
<dbReference type="InterPro" id="IPR039426">
    <property type="entry name" value="TonB-dep_rcpt-like"/>
</dbReference>
<dbReference type="InterPro" id="IPR012910">
    <property type="entry name" value="Plug_dom"/>
</dbReference>
<evidence type="ECO:0000256" key="7">
    <source>
        <dbReference type="ARBA" id="ARBA00023237"/>
    </source>
</evidence>
<dbReference type="Proteomes" id="UP000186373">
    <property type="component" value="Unassembled WGS sequence"/>
</dbReference>
<evidence type="ECO:0000256" key="1">
    <source>
        <dbReference type="ARBA" id="ARBA00004571"/>
    </source>
</evidence>
<protein>
    <submittedName>
        <fullName evidence="10">TonB-linked outer membrane protein, SusC/RagA family</fullName>
    </submittedName>
</protein>
<dbReference type="InterPro" id="IPR037066">
    <property type="entry name" value="Plug_dom_sf"/>
</dbReference>
<evidence type="ECO:0000256" key="3">
    <source>
        <dbReference type="ARBA" id="ARBA00022452"/>
    </source>
</evidence>
<organism evidence="10 11">
    <name type="scientific">Chryseobacterium shigense</name>
    <dbReference type="NCBI Taxonomy" id="297244"/>
    <lineage>
        <taxon>Bacteria</taxon>
        <taxon>Pseudomonadati</taxon>
        <taxon>Bacteroidota</taxon>
        <taxon>Flavobacteriia</taxon>
        <taxon>Flavobacteriales</taxon>
        <taxon>Weeksellaceae</taxon>
        <taxon>Chryseobacterium group</taxon>
        <taxon>Chryseobacterium</taxon>
    </lineage>
</organism>
<dbReference type="SUPFAM" id="SSF56935">
    <property type="entry name" value="Porins"/>
    <property type="match status" value="1"/>
</dbReference>
<dbReference type="PANTHER" id="PTHR30069:SF29">
    <property type="entry name" value="HEMOGLOBIN AND HEMOGLOBIN-HAPTOGLOBIN-BINDING PROTEIN 1-RELATED"/>
    <property type="match status" value="1"/>
</dbReference>
<keyword evidence="4 8" id="KW-0812">Transmembrane</keyword>
<dbReference type="Pfam" id="PF07715">
    <property type="entry name" value="Plug"/>
    <property type="match status" value="1"/>
</dbReference>
<dbReference type="Gene3D" id="2.40.170.20">
    <property type="entry name" value="TonB-dependent receptor, beta-barrel domain"/>
    <property type="match status" value="1"/>
</dbReference>
<dbReference type="Gene3D" id="2.170.130.10">
    <property type="entry name" value="TonB-dependent receptor, plug domain"/>
    <property type="match status" value="1"/>
</dbReference>
<dbReference type="OrthoDB" id="9768177at2"/>
<evidence type="ECO:0000313" key="10">
    <source>
        <dbReference type="EMBL" id="SIS30279.1"/>
    </source>
</evidence>
<comment type="subcellular location">
    <subcellularLocation>
        <location evidence="1 8">Cell outer membrane</location>
        <topology evidence="1 8">Multi-pass membrane protein</topology>
    </subcellularLocation>
</comment>
<dbReference type="GO" id="GO:0009279">
    <property type="term" value="C:cell outer membrane"/>
    <property type="evidence" value="ECO:0007669"/>
    <property type="project" value="UniProtKB-SubCell"/>
</dbReference>